<dbReference type="EMBL" id="FOGD01000002">
    <property type="protein sequence ID" value="SEQ65212.1"/>
    <property type="molecule type" value="Genomic_DNA"/>
</dbReference>
<dbReference type="RefSeq" id="WP_091454817.1">
    <property type="nucleotide sequence ID" value="NZ_FOGD01000002.1"/>
</dbReference>
<dbReference type="GO" id="GO:0016787">
    <property type="term" value="F:hydrolase activity"/>
    <property type="evidence" value="ECO:0007669"/>
    <property type="project" value="UniProtKB-KW"/>
</dbReference>
<dbReference type="AlphaFoldDB" id="A0A1H9HSI3"/>
<evidence type="ECO:0000256" key="1">
    <source>
        <dbReference type="ARBA" id="ARBA00022801"/>
    </source>
</evidence>
<reference evidence="3 4" key="1">
    <citation type="submission" date="2016-10" db="EMBL/GenBank/DDBJ databases">
        <authorList>
            <person name="de Groot N.N."/>
        </authorList>
    </citation>
    <scope>NUCLEOTIDE SEQUENCE [LARGE SCALE GENOMIC DNA]</scope>
    <source>
        <strain evidence="3 4">ATCC 35958</strain>
    </source>
</reference>
<protein>
    <submittedName>
        <fullName evidence="3">Pimeloyl-ACP methyl ester carboxylesterase</fullName>
    </submittedName>
</protein>
<dbReference type="SUPFAM" id="SSF53474">
    <property type="entry name" value="alpha/beta-Hydrolases"/>
    <property type="match status" value="1"/>
</dbReference>
<dbReference type="PANTHER" id="PTHR43798:SF31">
    <property type="entry name" value="AB HYDROLASE SUPERFAMILY PROTEIN YCLE"/>
    <property type="match status" value="1"/>
</dbReference>
<dbReference type="PANTHER" id="PTHR43798">
    <property type="entry name" value="MONOACYLGLYCEROL LIPASE"/>
    <property type="match status" value="1"/>
</dbReference>
<organism evidence="3 4">
    <name type="scientific">Giesbergeria anulus</name>
    <dbReference type="NCBI Taxonomy" id="180197"/>
    <lineage>
        <taxon>Bacteria</taxon>
        <taxon>Pseudomonadati</taxon>
        <taxon>Pseudomonadota</taxon>
        <taxon>Betaproteobacteria</taxon>
        <taxon>Burkholderiales</taxon>
        <taxon>Comamonadaceae</taxon>
        <taxon>Giesbergeria</taxon>
    </lineage>
</organism>
<dbReference type="Gene3D" id="3.40.50.1820">
    <property type="entry name" value="alpha/beta hydrolase"/>
    <property type="match status" value="1"/>
</dbReference>
<keyword evidence="1" id="KW-0378">Hydrolase</keyword>
<evidence type="ECO:0000313" key="3">
    <source>
        <dbReference type="EMBL" id="SEQ65212.1"/>
    </source>
</evidence>
<dbReference type="Pfam" id="PF00561">
    <property type="entry name" value="Abhydrolase_1"/>
    <property type="match status" value="1"/>
</dbReference>
<dbReference type="OrthoDB" id="8543939at2"/>
<name>A0A1H9HSI3_9BURK</name>
<feature type="domain" description="AB hydrolase-1" evidence="2">
    <location>
        <begin position="42"/>
        <end position="291"/>
    </location>
</feature>
<dbReference type="STRING" id="180197.SAMN02982919_00906"/>
<dbReference type="InterPro" id="IPR050266">
    <property type="entry name" value="AB_hydrolase_sf"/>
</dbReference>
<dbReference type="InterPro" id="IPR000073">
    <property type="entry name" value="AB_hydrolase_1"/>
</dbReference>
<proteinExistence type="predicted"/>
<dbReference type="Proteomes" id="UP000199766">
    <property type="component" value="Unassembled WGS sequence"/>
</dbReference>
<keyword evidence="4" id="KW-1185">Reference proteome</keyword>
<evidence type="ECO:0000259" key="2">
    <source>
        <dbReference type="Pfam" id="PF00561"/>
    </source>
</evidence>
<evidence type="ECO:0000313" key="4">
    <source>
        <dbReference type="Proteomes" id="UP000199766"/>
    </source>
</evidence>
<sequence length="314" mass="34245">MLKPTLNYVPCPWAAPAGQSEAVRRMAYWEWNATGNLHHPHVVLCVHGLARQGRDFDVLARTLSPYARIICPDVAGRGQSDWLADPQGYQIPLYVADILGLLAQLHQQAPITTLDWVGTSMGGLIALGLLGQPGLPLPVPVRRLVLNDVGPVIEWEALTRIGEYVGQMEQFDSLEQAADALWGISGSHFGPHTRQQWLDLCAPQLRPRPEGGLTLHYDPAIAVPFRTLAQATPEMAQAGEAAMWQLYEHITAQTLLLRGAQSDLLSSATAAAMTQRGPQARLVEFDNVGHAPTLVVAEQVAVVSDFLFPADEPR</sequence>
<accession>A0A1H9HSI3</accession>
<gene>
    <name evidence="3" type="ORF">SAMN02982919_00906</name>
</gene>
<dbReference type="GO" id="GO:0016020">
    <property type="term" value="C:membrane"/>
    <property type="evidence" value="ECO:0007669"/>
    <property type="project" value="TreeGrafter"/>
</dbReference>
<dbReference type="InterPro" id="IPR029058">
    <property type="entry name" value="AB_hydrolase_fold"/>
</dbReference>